<protein>
    <submittedName>
        <fullName evidence="2">Uncharacterized protein</fullName>
    </submittedName>
</protein>
<gene>
    <name evidence="2" type="ORF">N0F65_000584</name>
    <name evidence="1" type="ORF">N0F65_003146</name>
</gene>
<dbReference type="Proteomes" id="UP001146120">
    <property type="component" value="Unassembled WGS sequence"/>
</dbReference>
<keyword evidence="3" id="KW-1185">Reference proteome</keyword>
<comment type="caution">
    <text evidence="2">The sequence shown here is derived from an EMBL/GenBank/DDBJ whole genome shotgun (WGS) entry which is preliminary data.</text>
</comment>
<name>A0AAV2YHY5_9STRA</name>
<dbReference type="EMBL" id="DAKRPA010000418">
    <property type="protein sequence ID" value="DAZ92613.1"/>
    <property type="molecule type" value="Genomic_DNA"/>
</dbReference>
<evidence type="ECO:0000313" key="3">
    <source>
        <dbReference type="Proteomes" id="UP001146120"/>
    </source>
</evidence>
<evidence type="ECO:0000313" key="1">
    <source>
        <dbReference type="EMBL" id="DAZ92613.1"/>
    </source>
</evidence>
<sequence>MWRLLHRHSSTLRARSKLSPLEKVISGQLPAGVTDWSEFISLKIEIGVSCMWGYRPGFLDWKANQWATFPSVTYVLCIEYKLYTVMTVGAAVPVMNPIPVVGPQKLVRFDTRRFLGLPVCDCAGAATDNPCVHQRRPRRTCG</sequence>
<proteinExistence type="predicted"/>
<dbReference type="EMBL" id="DAKRPA010000369">
    <property type="protein sequence ID" value="DAZ92893.1"/>
    <property type="molecule type" value="Genomic_DNA"/>
</dbReference>
<accession>A0AAV2YHY5</accession>
<evidence type="ECO:0000313" key="2">
    <source>
        <dbReference type="EMBL" id="DAZ92893.1"/>
    </source>
</evidence>
<dbReference type="AlphaFoldDB" id="A0AAV2YHY5"/>
<organism evidence="2 3">
    <name type="scientific">Lagenidium giganteum</name>
    <dbReference type="NCBI Taxonomy" id="4803"/>
    <lineage>
        <taxon>Eukaryota</taxon>
        <taxon>Sar</taxon>
        <taxon>Stramenopiles</taxon>
        <taxon>Oomycota</taxon>
        <taxon>Peronosporomycetes</taxon>
        <taxon>Pythiales</taxon>
        <taxon>Pythiaceae</taxon>
    </lineage>
</organism>
<reference evidence="2" key="2">
    <citation type="journal article" date="2023" name="Microbiol Resour">
        <title>Decontamination and Annotation of the Draft Genome Sequence of the Oomycete Lagenidium giganteum ARSEF 373.</title>
        <authorList>
            <person name="Morgan W.R."/>
            <person name="Tartar A."/>
        </authorList>
    </citation>
    <scope>NUCLEOTIDE SEQUENCE</scope>
    <source>
        <strain evidence="2">ARSEF 373</strain>
    </source>
</reference>
<reference evidence="2" key="1">
    <citation type="submission" date="2022-11" db="EMBL/GenBank/DDBJ databases">
        <authorList>
            <person name="Morgan W.R."/>
            <person name="Tartar A."/>
        </authorList>
    </citation>
    <scope>NUCLEOTIDE SEQUENCE</scope>
    <source>
        <strain evidence="2">ARSEF 373</strain>
    </source>
</reference>